<proteinExistence type="predicted"/>
<reference evidence="1" key="1">
    <citation type="submission" date="2019-04" db="EMBL/GenBank/DDBJ databases">
        <title>Friends and foes A comparative genomics studyof 23 Aspergillus species from section Flavi.</title>
        <authorList>
            <consortium name="DOE Joint Genome Institute"/>
            <person name="Kjaerbolling I."/>
            <person name="Vesth T."/>
            <person name="Frisvad J.C."/>
            <person name="Nybo J.L."/>
            <person name="Theobald S."/>
            <person name="Kildgaard S."/>
            <person name="Isbrandt T."/>
            <person name="Kuo A."/>
            <person name="Sato A."/>
            <person name="Lyhne E.K."/>
            <person name="Kogle M.E."/>
            <person name="Wiebenga A."/>
            <person name="Kun R.S."/>
            <person name="Lubbers R.J."/>
            <person name="Makela M.R."/>
            <person name="Barry K."/>
            <person name="Chovatia M."/>
            <person name="Clum A."/>
            <person name="Daum C."/>
            <person name="Haridas S."/>
            <person name="He G."/>
            <person name="LaButti K."/>
            <person name="Lipzen A."/>
            <person name="Mondo S."/>
            <person name="Riley R."/>
            <person name="Salamov A."/>
            <person name="Simmons B.A."/>
            <person name="Magnuson J.K."/>
            <person name="Henrissat B."/>
            <person name="Mortensen U.H."/>
            <person name="Larsen T.O."/>
            <person name="Devries R.P."/>
            <person name="Grigoriev I.V."/>
            <person name="Machida M."/>
            <person name="Baker S.E."/>
            <person name="Andersen M.R."/>
        </authorList>
    </citation>
    <scope>NUCLEOTIDE SEQUENCE [LARGE SCALE GENOMIC DNA]</scope>
    <source>
        <strain evidence="1">IBT 14317</strain>
    </source>
</reference>
<evidence type="ECO:0000313" key="1">
    <source>
        <dbReference type="EMBL" id="KAE8394471.1"/>
    </source>
</evidence>
<dbReference type="Gene3D" id="3.90.1150.10">
    <property type="entry name" value="Aspartate Aminotransferase, domain 1"/>
    <property type="match status" value="1"/>
</dbReference>
<gene>
    <name evidence="1" type="ORF">BDV23DRAFT_179623</name>
</gene>
<protein>
    <recommendedName>
        <fullName evidence="2">Pyridoxal phosphate-dependent transferase</fullName>
    </recommendedName>
</protein>
<sequence length="171" mass="18915">MCGVYATMEAPWLSANPQGIVILHLAENSLLHDEMGDFIKEMAVLPINHLTYSTGSRRSRRISLAAATFLAQEFQWRVPITQDNIFITSGVAGDIDALNFAACNEGGGAGIVVRQPYYNNFNIDIVYRTNGLVIGVTYKDIEGYSGLDDLFCPAVIRKALEPTFRRAQLRV</sequence>
<name>A0A5N7CJT1_PETAA</name>
<dbReference type="Gene3D" id="3.40.640.10">
    <property type="entry name" value="Type I PLP-dependent aspartate aminotransferase-like (Major domain)"/>
    <property type="match status" value="1"/>
</dbReference>
<dbReference type="InterPro" id="IPR015421">
    <property type="entry name" value="PyrdxlP-dep_Trfase_major"/>
</dbReference>
<evidence type="ECO:0008006" key="2">
    <source>
        <dbReference type="Google" id="ProtNLM"/>
    </source>
</evidence>
<dbReference type="InterPro" id="IPR015424">
    <property type="entry name" value="PyrdxlP-dep_Trfase"/>
</dbReference>
<dbReference type="InterPro" id="IPR015422">
    <property type="entry name" value="PyrdxlP-dep_Trfase_small"/>
</dbReference>
<accession>A0A5N7CJT1</accession>
<organism evidence="1">
    <name type="scientific">Petromyces alliaceus</name>
    <name type="common">Aspergillus alliaceus</name>
    <dbReference type="NCBI Taxonomy" id="209559"/>
    <lineage>
        <taxon>Eukaryota</taxon>
        <taxon>Fungi</taxon>
        <taxon>Dikarya</taxon>
        <taxon>Ascomycota</taxon>
        <taxon>Pezizomycotina</taxon>
        <taxon>Eurotiomycetes</taxon>
        <taxon>Eurotiomycetidae</taxon>
        <taxon>Eurotiales</taxon>
        <taxon>Aspergillaceae</taxon>
        <taxon>Aspergillus</taxon>
        <taxon>Aspergillus subgen. Circumdati</taxon>
    </lineage>
</organism>
<dbReference type="AlphaFoldDB" id="A0A5N7CJT1"/>
<dbReference type="EMBL" id="ML735223">
    <property type="protein sequence ID" value="KAE8394471.1"/>
    <property type="molecule type" value="Genomic_DNA"/>
</dbReference>
<dbReference type="SUPFAM" id="SSF53383">
    <property type="entry name" value="PLP-dependent transferases"/>
    <property type="match status" value="1"/>
</dbReference>
<dbReference type="Proteomes" id="UP000326877">
    <property type="component" value="Unassembled WGS sequence"/>
</dbReference>
<dbReference type="OrthoDB" id="7042322at2759"/>